<protein>
    <submittedName>
        <fullName evidence="2">Uncharacterized protein</fullName>
    </submittedName>
</protein>
<evidence type="ECO:0000256" key="1">
    <source>
        <dbReference type="SAM" id="MobiDB-lite"/>
    </source>
</evidence>
<name>A0A426ZI68_ENSVE</name>
<gene>
    <name evidence="2" type="ORF">B296_00040602</name>
</gene>
<evidence type="ECO:0000313" key="3">
    <source>
        <dbReference type="Proteomes" id="UP000287651"/>
    </source>
</evidence>
<feature type="compositionally biased region" description="Polar residues" evidence="1">
    <location>
        <begin position="62"/>
        <end position="71"/>
    </location>
</feature>
<feature type="compositionally biased region" description="Polar residues" evidence="1">
    <location>
        <begin position="19"/>
        <end position="39"/>
    </location>
</feature>
<comment type="caution">
    <text evidence="2">The sequence shown here is derived from an EMBL/GenBank/DDBJ whole genome shotgun (WGS) entry which is preliminary data.</text>
</comment>
<feature type="region of interest" description="Disordered" evidence="1">
    <location>
        <begin position="1"/>
        <end position="71"/>
    </location>
</feature>
<dbReference type="EMBL" id="AMZH03006510">
    <property type="protein sequence ID" value="RRT63641.1"/>
    <property type="molecule type" value="Genomic_DNA"/>
</dbReference>
<feature type="compositionally biased region" description="Basic and acidic residues" evidence="1">
    <location>
        <begin position="1"/>
        <end position="12"/>
    </location>
</feature>
<reference evidence="2 3" key="1">
    <citation type="journal article" date="2014" name="Agronomy (Basel)">
        <title>A Draft Genome Sequence for Ensete ventricosum, the Drought-Tolerant Tree Against Hunger.</title>
        <authorList>
            <person name="Harrison J."/>
            <person name="Moore K.A."/>
            <person name="Paszkiewicz K."/>
            <person name="Jones T."/>
            <person name="Grant M."/>
            <person name="Ambacheew D."/>
            <person name="Muzemil S."/>
            <person name="Studholme D.J."/>
        </authorList>
    </citation>
    <scope>NUCLEOTIDE SEQUENCE [LARGE SCALE GENOMIC DNA]</scope>
</reference>
<dbReference type="Proteomes" id="UP000287651">
    <property type="component" value="Unassembled WGS sequence"/>
</dbReference>
<sequence>MFLPPHGEKKSPVGEGSGEQHQTPSRKQPQSAVPPSSYRSKYRSTGGPVRTTPIGRYDSKSRTLQPTDMSP</sequence>
<accession>A0A426ZI68</accession>
<organism evidence="2 3">
    <name type="scientific">Ensete ventricosum</name>
    <name type="common">Abyssinian banana</name>
    <name type="synonym">Musa ensete</name>
    <dbReference type="NCBI Taxonomy" id="4639"/>
    <lineage>
        <taxon>Eukaryota</taxon>
        <taxon>Viridiplantae</taxon>
        <taxon>Streptophyta</taxon>
        <taxon>Embryophyta</taxon>
        <taxon>Tracheophyta</taxon>
        <taxon>Spermatophyta</taxon>
        <taxon>Magnoliopsida</taxon>
        <taxon>Liliopsida</taxon>
        <taxon>Zingiberales</taxon>
        <taxon>Musaceae</taxon>
        <taxon>Ensete</taxon>
    </lineage>
</organism>
<evidence type="ECO:0000313" key="2">
    <source>
        <dbReference type="EMBL" id="RRT63641.1"/>
    </source>
</evidence>
<proteinExistence type="predicted"/>
<dbReference type="AlphaFoldDB" id="A0A426ZI68"/>